<keyword evidence="3" id="KW-0677">Repeat</keyword>
<evidence type="ECO:0000256" key="7">
    <source>
        <dbReference type="SAM" id="Phobius"/>
    </source>
</evidence>
<dbReference type="InterPro" id="IPR036322">
    <property type="entry name" value="WD40_repeat_dom_sf"/>
</dbReference>
<proteinExistence type="predicted"/>
<dbReference type="Proteomes" id="UP001642464">
    <property type="component" value="Unassembled WGS sequence"/>
</dbReference>
<gene>
    <name evidence="8" type="ORF">SCF082_LOCUS43345</name>
</gene>
<dbReference type="SMART" id="SM00320">
    <property type="entry name" value="WD40"/>
    <property type="match status" value="1"/>
</dbReference>
<feature type="transmembrane region" description="Helical" evidence="7">
    <location>
        <begin position="245"/>
        <end position="263"/>
    </location>
</feature>
<evidence type="ECO:0000313" key="9">
    <source>
        <dbReference type="Proteomes" id="UP001642464"/>
    </source>
</evidence>
<feature type="transmembrane region" description="Helical" evidence="7">
    <location>
        <begin position="143"/>
        <end position="161"/>
    </location>
</feature>
<evidence type="ECO:0000256" key="2">
    <source>
        <dbReference type="ARBA" id="ARBA00022574"/>
    </source>
</evidence>
<sequence length="371" mass="42253">MAEHQETAPTRDGHTPSVSAMDGELHHLEGETDTGTSAGTFHRSDNGLRPSARAFSELEILLSIFWVPASIFVVAEVGAYASFRKSFFVALTGNAFDLGLSYARVVELHVWASIAMWTLAAFQIHQRTRKWQSPWLHRLMGKAMLLTFFIVVFPTSLYLSALQRIDYFAPAVAAVLLDTASCTAFFLYRAWRVARTAVPHRNPKSMALHGRLMQCGTMMSMSILPQRFLQFYLTMHLKMSHQANYSISILVTSLLFFVYGHFFDGPRGRIWVQCIGAEHLEEALGRRQTGSVERWLWRLRWVIYVGAYYLLRRSLPSETMDSTAKCWDIGQRKLLEDLPGHADEVYAVDWSLDGSRVATGSKDRLLKIWRH</sequence>
<dbReference type="PANTHER" id="PTHR19848">
    <property type="entry name" value="WD40 REPEAT PROTEIN"/>
    <property type="match status" value="1"/>
</dbReference>
<dbReference type="EMBL" id="CAXAMM010040252">
    <property type="protein sequence ID" value="CAK9092082.1"/>
    <property type="molecule type" value="Genomic_DNA"/>
</dbReference>
<keyword evidence="4" id="KW-0539">Nucleus</keyword>
<dbReference type="SUPFAM" id="SSF50978">
    <property type="entry name" value="WD40 repeat-like"/>
    <property type="match status" value="1"/>
</dbReference>
<dbReference type="PROSITE" id="PS50082">
    <property type="entry name" value="WD_REPEATS_2"/>
    <property type="match status" value="1"/>
</dbReference>
<evidence type="ECO:0000256" key="5">
    <source>
        <dbReference type="PROSITE-ProRule" id="PRU00221"/>
    </source>
</evidence>
<evidence type="ECO:0000256" key="6">
    <source>
        <dbReference type="SAM" id="MobiDB-lite"/>
    </source>
</evidence>
<keyword evidence="7" id="KW-0472">Membrane</keyword>
<keyword evidence="7" id="KW-0812">Transmembrane</keyword>
<evidence type="ECO:0000313" key="8">
    <source>
        <dbReference type="EMBL" id="CAK9092082.1"/>
    </source>
</evidence>
<dbReference type="PANTHER" id="PTHR19848:SF0">
    <property type="entry name" value="NOTCHLESS PROTEIN HOMOLOG 1"/>
    <property type="match status" value="1"/>
</dbReference>
<name>A0ABP0QUW8_9DINO</name>
<organism evidence="8 9">
    <name type="scientific">Durusdinium trenchii</name>
    <dbReference type="NCBI Taxonomy" id="1381693"/>
    <lineage>
        <taxon>Eukaryota</taxon>
        <taxon>Sar</taxon>
        <taxon>Alveolata</taxon>
        <taxon>Dinophyceae</taxon>
        <taxon>Suessiales</taxon>
        <taxon>Symbiodiniaceae</taxon>
        <taxon>Durusdinium</taxon>
    </lineage>
</organism>
<comment type="caution">
    <text evidence="8">The sequence shown here is derived from an EMBL/GenBank/DDBJ whole genome shotgun (WGS) entry which is preliminary data.</text>
</comment>
<dbReference type="InterPro" id="IPR001680">
    <property type="entry name" value="WD40_rpt"/>
</dbReference>
<keyword evidence="2 5" id="KW-0853">WD repeat</keyword>
<evidence type="ECO:0000256" key="3">
    <source>
        <dbReference type="ARBA" id="ARBA00022737"/>
    </source>
</evidence>
<comment type="subcellular location">
    <subcellularLocation>
        <location evidence="1">Nucleus</location>
    </subcellularLocation>
</comment>
<feature type="transmembrane region" description="Helical" evidence="7">
    <location>
        <begin position="167"/>
        <end position="191"/>
    </location>
</feature>
<protein>
    <submittedName>
        <fullName evidence="8">Notchless protein homolog 1</fullName>
    </submittedName>
</protein>
<feature type="compositionally biased region" description="Basic and acidic residues" evidence="6">
    <location>
        <begin position="1"/>
        <end position="14"/>
    </location>
</feature>
<keyword evidence="9" id="KW-1185">Reference proteome</keyword>
<dbReference type="Pfam" id="PF00400">
    <property type="entry name" value="WD40"/>
    <property type="match status" value="1"/>
</dbReference>
<keyword evidence="7" id="KW-1133">Transmembrane helix</keyword>
<feature type="repeat" description="WD" evidence="5">
    <location>
        <begin position="338"/>
        <end position="371"/>
    </location>
</feature>
<feature type="transmembrane region" description="Helical" evidence="7">
    <location>
        <begin position="101"/>
        <end position="122"/>
    </location>
</feature>
<feature type="region of interest" description="Disordered" evidence="6">
    <location>
        <begin position="1"/>
        <end position="20"/>
    </location>
</feature>
<evidence type="ECO:0000256" key="1">
    <source>
        <dbReference type="ARBA" id="ARBA00004123"/>
    </source>
</evidence>
<evidence type="ECO:0000256" key="4">
    <source>
        <dbReference type="ARBA" id="ARBA00023242"/>
    </source>
</evidence>
<dbReference type="Gene3D" id="2.130.10.10">
    <property type="entry name" value="YVTN repeat-like/Quinoprotein amine dehydrogenase"/>
    <property type="match status" value="1"/>
</dbReference>
<reference evidence="8 9" key="1">
    <citation type="submission" date="2024-02" db="EMBL/GenBank/DDBJ databases">
        <authorList>
            <person name="Chen Y."/>
            <person name="Shah S."/>
            <person name="Dougan E. K."/>
            <person name="Thang M."/>
            <person name="Chan C."/>
        </authorList>
    </citation>
    <scope>NUCLEOTIDE SEQUENCE [LARGE SCALE GENOMIC DNA]</scope>
</reference>
<dbReference type="InterPro" id="IPR015943">
    <property type="entry name" value="WD40/YVTN_repeat-like_dom_sf"/>
</dbReference>
<accession>A0ABP0QUW8</accession>
<feature type="transmembrane region" description="Helical" evidence="7">
    <location>
        <begin position="58"/>
        <end position="81"/>
    </location>
</feature>
<dbReference type="PROSITE" id="PS50294">
    <property type="entry name" value="WD_REPEATS_REGION"/>
    <property type="match status" value="1"/>
</dbReference>